<sequence length="148" mass="16687">MENYNRKQTMDLSSFFLIEFSDDSEADLGPSIVAASVEDNNTDDAQSSCNDSCGVLGWDYSYPDHGIELYNDDGSYAFQDCTAGVVERPWEEFYEEEEEGEVNMSGRRRHNNSKASSCIHDGGSRDQQPVSEMEKNKNFWETCLASGF</sequence>
<evidence type="ECO:0000256" key="1">
    <source>
        <dbReference type="SAM" id="MobiDB-lite"/>
    </source>
</evidence>
<dbReference type="PANTHER" id="PTHR35726:SF4">
    <property type="entry name" value="GLUTAMIC ACID-RICH PROTEIN-LIKE"/>
    <property type="match status" value="1"/>
</dbReference>
<dbReference type="PANTHER" id="PTHR35726">
    <property type="entry name" value="GLUTAMIC ACID-RICH PROTEIN-LIKE"/>
    <property type="match status" value="1"/>
</dbReference>
<protein>
    <submittedName>
        <fullName evidence="2">Uncharacterized protein</fullName>
    </submittedName>
</protein>
<evidence type="ECO:0000313" key="3">
    <source>
        <dbReference type="Proteomes" id="UP000594263"/>
    </source>
</evidence>
<evidence type="ECO:0000313" key="2">
    <source>
        <dbReference type="EnsemblPlants" id="Kaladp0026s0102.1.v1.1.CDS.1"/>
    </source>
</evidence>
<dbReference type="AlphaFoldDB" id="A0A7N0T8U1"/>
<name>A0A7N0T8U1_KALFE</name>
<dbReference type="Proteomes" id="UP000594263">
    <property type="component" value="Unplaced"/>
</dbReference>
<dbReference type="EnsemblPlants" id="Kaladp0026s0102.1.v1.1">
    <property type="protein sequence ID" value="Kaladp0026s0102.1.v1.1.CDS.1"/>
    <property type="gene ID" value="Kaladp0026s0102.v1.1"/>
</dbReference>
<reference evidence="2" key="1">
    <citation type="submission" date="2021-01" db="UniProtKB">
        <authorList>
            <consortium name="EnsemblPlants"/>
        </authorList>
    </citation>
    <scope>IDENTIFICATION</scope>
</reference>
<dbReference type="Gramene" id="Kaladp0026s0102.1.v1.1">
    <property type="protein sequence ID" value="Kaladp0026s0102.1.v1.1.CDS.1"/>
    <property type="gene ID" value="Kaladp0026s0102.v1.1"/>
</dbReference>
<proteinExistence type="predicted"/>
<keyword evidence="3" id="KW-1185">Reference proteome</keyword>
<accession>A0A7N0T8U1</accession>
<feature type="region of interest" description="Disordered" evidence="1">
    <location>
        <begin position="97"/>
        <end position="132"/>
    </location>
</feature>
<organism evidence="2 3">
    <name type="scientific">Kalanchoe fedtschenkoi</name>
    <name type="common">Lavender scallops</name>
    <name type="synonym">South American air plant</name>
    <dbReference type="NCBI Taxonomy" id="63787"/>
    <lineage>
        <taxon>Eukaryota</taxon>
        <taxon>Viridiplantae</taxon>
        <taxon>Streptophyta</taxon>
        <taxon>Embryophyta</taxon>
        <taxon>Tracheophyta</taxon>
        <taxon>Spermatophyta</taxon>
        <taxon>Magnoliopsida</taxon>
        <taxon>eudicotyledons</taxon>
        <taxon>Gunneridae</taxon>
        <taxon>Pentapetalae</taxon>
        <taxon>Saxifragales</taxon>
        <taxon>Crassulaceae</taxon>
        <taxon>Kalanchoe</taxon>
    </lineage>
</organism>
<dbReference type="OMA" id="HVRWPER"/>